<dbReference type="Proteomes" id="UP000198211">
    <property type="component" value="Unassembled WGS sequence"/>
</dbReference>
<comment type="caution">
    <text evidence="1">The sequence shown here is derived from an EMBL/GenBank/DDBJ whole genome shotgun (WGS) entry which is preliminary data.</text>
</comment>
<name>A0A225WNL3_9STRA</name>
<dbReference type="AlphaFoldDB" id="A0A225WNL3"/>
<proteinExistence type="predicted"/>
<evidence type="ECO:0000313" key="1">
    <source>
        <dbReference type="EMBL" id="OWZ19182.1"/>
    </source>
</evidence>
<protein>
    <submittedName>
        <fullName evidence="1">Uncharacterized protein</fullName>
    </submittedName>
</protein>
<gene>
    <name evidence="1" type="ORF">PHMEG_0006606</name>
</gene>
<dbReference type="OrthoDB" id="93641at2759"/>
<evidence type="ECO:0000313" key="2">
    <source>
        <dbReference type="Proteomes" id="UP000198211"/>
    </source>
</evidence>
<accession>A0A225WNL3</accession>
<organism evidence="1 2">
    <name type="scientific">Phytophthora megakarya</name>
    <dbReference type="NCBI Taxonomy" id="4795"/>
    <lineage>
        <taxon>Eukaryota</taxon>
        <taxon>Sar</taxon>
        <taxon>Stramenopiles</taxon>
        <taxon>Oomycota</taxon>
        <taxon>Peronosporomycetes</taxon>
        <taxon>Peronosporales</taxon>
        <taxon>Peronosporaceae</taxon>
        <taxon>Phytophthora</taxon>
    </lineage>
</organism>
<keyword evidence="2" id="KW-1185">Reference proteome</keyword>
<reference evidence="2" key="1">
    <citation type="submission" date="2017-03" db="EMBL/GenBank/DDBJ databases">
        <title>Phytopthora megakarya and P. palmivora, two closely related causual agents of cacao black pod achieved similar genome size and gene model numbers by different mechanisms.</title>
        <authorList>
            <person name="Ali S."/>
            <person name="Shao J."/>
            <person name="Larry D.J."/>
            <person name="Kronmiller B."/>
            <person name="Shen D."/>
            <person name="Strem M.D."/>
            <person name="Melnick R.L."/>
            <person name="Guiltinan M.J."/>
            <person name="Tyler B.M."/>
            <person name="Meinhardt L.W."/>
            <person name="Bailey B.A."/>
        </authorList>
    </citation>
    <scope>NUCLEOTIDE SEQUENCE [LARGE SCALE GENOMIC DNA]</scope>
    <source>
        <strain evidence="2">zdho120</strain>
    </source>
</reference>
<dbReference type="EMBL" id="NBNE01000476">
    <property type="protein sequence ID" value="OWZ19182.1"/>
    <property type="molecule type" value="Genomic_DNA"/>
</dbReference>
<sequence length="368" mass="41402">MGRKQPLVELVGVPAAVEELGYPHERPKLRAFKGNKLGKTTKGQGRKNLSFHSCPGHFHEGHSSRERVVGHLPISKKSLASGRRALEWLLQRTANRNRKRLSYQVLTCIGSSLNSHWNFGPRYKVSRSTHVEGRMTAVLTIRADGGAVDPHELDRFLVDTFTLYKKLDGWTPPAGRRLRVVAEEACATVVPLSTKKYVDVGVMGPLKATIRSLYIPKKGLTVPEKRLRAIKATMSTWEKFPAHNVIRIFKATTLRYESTTRKREALTLAEEVGVKASSEQLKFAKGTIYDWRKQAEAIWSLEGHSTSKTLKGRGRREYFLVSLTFNIYEGFLPLKNQAAKHHTRTAKKQKGYSQLNFGNTVPTEVTAS</sequence>